<proteinExistence type="predicted"/>
<sequence>MHQAVSTIIVTGILAASAPTAAQAPQPDWLEAIGQQAQLPATPTPWTITEWPDLQRSANTRQDGHQHGEIDIHHAPADYRPYDNSHELNLRMVVHTRQHLANPDIWPTFLVKEKDQNWIDTTREYVHDTATGPVVWFDNFFALKRSNTEDTASHDLRITPKLSCRNQDGCKQDVRIRSRVTLPHTQQRLRLLLTNEDPNSIYDTLDRRRTLPDDQTDNPFSAALSYAVKMTDNYDIRLSSGVQGGGTPQVFIQAGSSGRLELTPNVLVSAGQSFFYRTAEGWGARTQLDFDTTLRQKVNEVIRIRQTLDVSEDFVGADYDASVEYLHQVNRNRAWGVGVSTSVNHLRNFDDEGHRLWYRYRKRFYREWLFWEIQPFVAWTREYDFKADPGLALSIEIYLDEES</sequence>
<dbReference type="HOGENOM" id="CLU_683146_0_0_6"/>
<dbReference type="OrthoDB" id="5611127at2"/>
<evidence type="ECO:0000313" key="1">
    <source>
        <dbReference type="EMBL" id="AFU99354.1"/>
    </source>
</evidence>
<accession>K4KJM3</accession>
<dbReference type="KEGG" id="saga:M5M_10875"/>
<name>K4KJM3_SIMAS</name>
<dbReference type="Proteomes" id="UP000000466">
    <property type="component" value="Chromosome"/>
</dbReference>
<dbReference type="RefSeq" id="WP_015047518.1">
    <property type="nucleotide sequence ID" value="NC_018868.3"/>
</dbReference>
<keyword evidence="2" id="KW-1185">Reference proteome</keyword>
<dbReference type="eggNOG" id="ENOG5032UGD">
    <property type="taxonomic scope" value="Bacteria"/>
</dbReference>
<organism evidence="1 2">
    <name type="scientific">Simiduia agarivorans (strain DSM 21679 / JCM 13881 / BCRC 17597 / SA1)</name>
    <dbReference type="NCBI Taxonomy" id="1117647"/>
    <lineage>
        <taxon>Bacteria</taxon>
        <taxon>Pseudomonadati</taxon>
        <taxon>Pseudomonadota</taxon>
        <taxon>Gammaproteobacteria</taxon>
        <taxon>Cellvibrionales</taxon>
        <taxon>Cellvibrionaceae</taxon>
        <taxon>Simiduia</taxon>
    </lineage>
</organism>
<gene>
    <name evidence="1" type="ordered locus">M5M_10875</name>
</gene>
<protein>
    <submittedName>
        <fullName evidence="1">Uncharacterized protein</fullName>
    </submittedName>
</protein>
<evidence type="ECO:0000313" key="2">
    <source>
        <dbReference type="Proteomes" id="UP000000466"/>
    </source>
</evidence>
<dbReference type="AlphaFoldDB" id="K4KJM3"/>
<dbReference type="STRING" id="1117647.M5M_10875"/>
<reference evidence="1 2" key="1">
    <citation type="journal article" date="2013" name="Genome Announc.">
        <title>Complete genome sequence of Simiduia agarivorans SA1(T), a marine bacterium able to degrade a variety of polysaccharides.</title>
        <authorList>
            <person name="Lin S.Y."/>
            <person name="Shieh W.Y."/>
            <person name="Chen J.S."/>
            <person name="Tang S.L."/>
        </authorList>
    </citation>
    <scope>NUCLEOTIDE SEQUENCE [LARGE SCALE GENOMIC DNA]</scope>
    <source>
        <strain evidence="2">DSM 21679 / JCM 13881 / BCRC 17597 / SA1</strain>
    </source>
</reference>
<dbReference type="EMBL" id="CP003746">
    <property type="protein sequence ID" value="AFU99354.1"/>
    <property type="molecule type" value="Genomic_DNA"/>
</dbReference>